<name>A0ABQ9HNQ1_9NEOP</name>
<accession>A0ABQ9HNQ1</accession>
<dbReference type="EMBL" id="JARBHB010000004">
    <property type="protein sequence ID" value="KAJ8885957.1"/>
    <property type="molecule type" value="Genomic_DNA"/>
</dbReference>
<comment type="caution">
    <text evidence="1">The sequence shown here is derived from an EMBL/GenBank/DDBJ whole genome shotgun (WGS) entry which is preliminary data.</text>
</comment>
<organism evidence="1 2">
    <name type="scientific">Dryococelus australis</name>
    <dbReference type="NCBI Taxonomy" id="614101"/>
    <lineage>
        <taxon>Eukaryota</taxon>
        <taxon>Metazoa</taxon>
        <taxon>Ecdysozoa</taxon>
        <taxon>Arthropoda</taxon>
        <taxon>Hexapoda</taxon>
        <taxon>Insecta</taxon>
        <taxon>Pterygota</taxon>
        <taxon>Neoptera</taxon>
        <taxon>Polyneoptera</taxon>
        <taxon>Phasmatodea</taxon>
        <taxon>Verophasmatodea</taxon>
        <taxon>Anareolatae</taxon>
        <taxon>Phasmatidae</taxon>
        <taxon>Eurycanthinae</taxon>
        <taxon>Dryococelus</taxon>
    </lineage>
</organism>
<evidence type="ECO:0000313" key="2">
    <source>
        <dbReference type="Proteomes" id="UP001159363"/>
    </source>
</evidence>
<evidence type="ECO:0000313" key="1">
    <source>
        <dbReference type="EMBL" id="KAJ8885957.1"/>
    </source>
</evidence>
<dbReference type="Proteomes" id="UP001159363">
    <property type="component" value="Chromosome X"/>
</dbReference>
<keyword evidence="2" id="KW-1185">Reference proteome</keyword>
<protein>
    <submittedName>
        <fullName evidence="1">Uncharacterized protein</fullName>
    </submittedName>
</protein>
<sequence>MHKITETKQMLVSSNSRRMRQKNMLTFQQYGGTSFANQRLEFIFTQSSPTNKAFFRTFGSPLVDDRPITNALKCRVVSGVVWTNRTIVSSYTDTNRTDPARLTSYQGDPTEVRTPAGFTPDFHKLESCWAMPLVGGFSRGFSVHPVPSFRHCSMLTSITLIGSQDLAAKSHPNIFTHSACQYLCILTGTLSGVRPVKHALNDSAPIADLQGNKKLIPYCQMWGNTRATANEQTSEYLGNFVSKFKDELNFTLMYHEVSLLLDHC</sequence>
<reference evidence="1 2" key="1">
    <citation type="submission" date="2023-02" db="EMBL/GenBank/DDBJ databases">
        <title>LHISI_Scaffold_Assembly.</title>
        <authorList>
            <person name="Stuart O.P."/>
            <person name="Cleave R."/>
            <person name="Magrath M.J.L."/>
            <person name="Mikheyev A.S."/>
        </authorList>
    </citation>
    <scope>NUCLEOTIDE SEQUENCE [LARGE SCALE GENOMIC DNA]</scope>
    <source>
        <strain evidence="1">Daus_M_001</strain>
        <tissue evidence="1">Leg muscle</tissue>
    </source>
</reference>
<proteinExistence type="predicted"/>
<gene>
    <name evidence="1" type="ORF">PR048_012163</name>
</gene>